<keyword evidence="3" id="KW-1185">Reference proteome</keyword>
<dbReference type="Proteomes" id="UP000633509">
    <property type="component" value="Unassembled WGS sequence"/>
</dbReference>
<proteinExistence type="predicted"/>
<dbReference type="InterPro" id="IPR004360">
    <property type="entry name" value="Glyas_Fos-R_dOase_dom"/>
</dbReference>
<dbReference type="PROSITE" id="PS51819">
    <property type="entry name" value="VOC"/>
    <property type="match status" value="1"/>
</dbReference>
<accession>A0ABR9MBM3</accession>
<feature type="domain" description="VOC" evidence="1">
    <location>
        <begin position="11"/>
        <end position="127"/>
    </location>
</feature>
<evidence type="ECO:0000259" key="1">
    <source>
        <dbReference type="PROSITE" id="PS51819"/>
    </source>
</evidence>
<comment type="caution">
    <text evidence="2">The sequence shown here is derived from an EMBL/GenBank/DDBJ whole genome shotgun (WGS) entry which is preliminary data.</text>
</comment>
<sequence length="127" mass="13244">MGEQVSNGVTGVRTVGVPVTDQDRAVEFYVGTLGLDKRLDAPVEQLGGRWIEVAPPGATTTIALILAAPGTAAGVETGIRLSTADAVSLHKELVARGADVDELLQWEGVPPMFALRDPDGNGLEIVQ</sequence>
<evidence type="ECO:0000313" key="2">
    <source>
        <dbReference type="EMBL" id="MBE1590312.1"/>
    </source>
</evidence>
<dbReference type="Pfam" id="PF00903">
    <property type="entry name" value="Glyoxalase"/>
    <property type="match status" value="1"/>
</dbReference>
<dbReference type="InterPro" id="IPR037523">
    <property type="entry name" value="VOC_core"/>
</dbReference>
<reference evidence="2 3" key="1">
    <citation type="submission" date="2020-10" db="EMBL/GenBank/DDBJ databases">
        <title>Sequencing the genomes of 1000 actinobacteria strains.</title>
        <authorList>
            <person name="Klenk H.-P."/>
        </authorList>
    </citation>
    <scope>NUCLEOTIDE SEQUENCE [LARGE SCALE GENOMIC DNA]</scope>
    <source>
        <strain evidence="2 3">DSM 43173</strain>
    </source>
</reference>
<dbReference type="InterPro" id="IPR029068">
    <property type="entry name" value="Glyas_Bleomycin-R_OHBP_Dase"/>
</dbReference>
<name>A0ABR9MBM3_9ACTN</name>
<organism evidence="2 3">
    <name type="scientific">Nonomuraea angiospora</name>
    <dbReference type="NCBI Taxonomy" id="46172"/>
    <lineage>
        <taxon>Bacteria</taxon>
        <taxon>Bacillati</taxon>
        <taxon>Actinomycetota</taxon>
        <taxon>Actinomycetes</taxon>
        <taxon>Streptosporangiales</taxon>
        <taxon>Streptosporangiaceae</taxon>
        <taxon>Nonomuraea</taxon>
    </lineage>
</organism>
<dbReference type="PANTHER" id="PTHR36437:SF2">
    <property type="entry name" value="GLYOXALASE_BLEOMYCIN RESISTANCE PROTEIN_DIOXYGENASE"/>
    <property type="match status" value="1"/>
</dbReference>
<dbReference type="EMBL" id="JADBEK010000001">
    <property type="protein sequence ID" value="MBE1590312.1"/>
    <property type="molecule type" value="Genomic_DNA"/>
</dbReference>
<dbReference type="Gene3D" id="3.10.180.10">
    <property type="entry name" value="2,3-Dihydroxybiphenyl 1,2-Dioxygenase, domain 1"/>
    <property type="match status" value="1"/>
</dbReference>
<dbReference type="PANTHER" id="PTHR36437">
    <property type="entry name" value="GLYOXALASE/BLEOMYCIN RESISTANCE PROTEIN/DIOXYGENASE"/>
    <property type="match status" value="1"/>
</dbReference>
<dbReference type="RefSeq" id="WP_192790198.1">
    <property type="nucleotide sequence ID" value="NZ_JADBEK010000001.1"/>
</dbReference>
<gene>
    <name evidence="2" type="ORF">H4W80_008570</name>
</gene>
<evidence type="ECO:0000313" key="3">
    <source>
        <dbReference type="Proteomes" id="UP000633509"/>
    </source>
</evidence>
<dbReference type="SUPFAM" id="SSF54593">
    <property type="entry name" value="Glyoxalase/Bleomycin resistance protein/Dihydroxybiphenyl dioxygenase"/>
    <property type="match status" value="1"/>
</dbReference>
<protein>
    <submittedName>
        <fullName evidence="2">Catechol 2,3-dioxygenase-like lactoylglutathione lyase family enzyme</fullName>
    </submittedName>
</protein>